<evidence type="ECO:0000313" key="2">
    <source>
        <dbReference type="Proteomes" id="UP000198427"/>
    </source>
</evidence>
<dbReference type="Proteomes" id="UP000198427">
    <property type="component" value="Unassembled WGS sequence"/>
</dbReference>
<comment type="caution">
    <text evidence="1">The sequence shown here is derived from an EMBL/GenBank/DDBJ whole genome shotgun (WGS) entry which is preliminary data.</text>
</comment>
<organism evidence="1 2">
    <name type="scientific">Prevotella jejuni</name>
    <dbReference type="NCBI Taxonomy" id="1177574"/>
    <lineage>
        <taxon>Bacteria</taxon>
        <taxon>Pseudomonadati</taxon>
        <taxon>Bacteroidota</taxon>
        <taxon>Bacteroidia</taxon>
        <taxon>Bacteroidales</taxon>
        <taxon>Prevotellaceae</taxon>
        <taxon>Prevotella</taxon>
    </lineage>
</organism>
<evidence type="ECO:0000313" key="1">
    <source>
        <dbReference type="EMBL" id="SNR73935.1"/>
    </source>
</evidence>
<dbReference type="EMBL" id="FZNZ01000008">
    <property type="protein sequence ID" value="SNR73935.1"/>
    <property type="molecule type" value="Genomic_DNA"/>
</dbReference>
<proteinExistence type="predicted"/>
<gene>
    <name evidence="1" type="ORF">SAMN06265364_1084</name>
</gene>
<accession>A0AA94ISY4</accession>
<sequence>MLVTYTLKDVDKERYTHLLVNDTYTTKNVYFLLRYIEN</sequence>
<reference evidence="1 2" key="1">
    <citation type="submission" date="2017-06" db="EMBL/GenBank/DDBJ databases">
        <authorList>
            <person name="Varghese N."/>
            <person name="Submissions S."/>
        </authorList>
    </citation>
    <scope>NUCLEOTIDE SEQUENCE [LARGE SCALE GENOMIC DNA]</scope>
    <source>
        <strain evidence="1 2">DSM 26989</strain>
    </source>
</reference>
<keyword evidence="2" id="KW-1185">Reference proteome</keyword>
<protein>
    <submittedName>
        <fullName evidence="1">Uncharacterized protein</fullName>
    </submittedName>
</protein>
<dbReference type="AlphaFoldDB" id="A0AA94ISY4"/>
<name>A0AA94ISY4_9BACT</name>